<evidence type="ECO:0000313" key="3">
    <source>
        <dbReference type="Proteomes" id="UP000557566"/>
    </source>
</evidence>
<dbReference type="AlphaFoldDB" id="A0A8H4PRJ3"/>
<reference evidence="2 3" key="1">
    <citation type="journal article" date="2020" name="Genome Biol. Evol.">
        <title>A new high-quality draft genome assembly of the Chinese cordyceps Ophiocordyceps sinensis.</title>
        <authorList>
            <person name="Shu R."/>
            <person name="Zhang J."/>
            <person name="Meng Q."/>
            <person name="Zhang H."/>
            <person name="Zhou G."/>
            <person name="Li M."/>
            <person name="Wu P."/>
            <person name="Zhao Y."/>
            <person name="Chen C."/>
            <person name="Qin Q."/>
        </authorList>
    </citation>
    <scope>NUCLEOTIDE SEQUENCE [LARGE SCALE GENOMIC DNA]</scope>
    <source>
        <strain evidence="2 3">IOZ07</strain>
    </source>
</reference>
<feature type="domain" description="FAD dependent oxidoreductase" evidence="1">
    <location>
        <begin position="45"/>
        <end position="431"/>
    </location>
</feature>
<accession>A0A8H4PRJ3</accession>
<organism evidence="2 3">
    <name type="scientific">Ophiocordyceps sinensis</name>
    <dbReference type="NCBI Taxonomy" id="72228"/>
    <lineage>
        <taxon>Eukaryota</taxon>
        <taxon>Fungi</taxon>
        <taxon>Dikarya</taxon>
        <taxon>Ascomycota</taxon>
        <taxon>Pezizomycotina</taxon>
        <taxon>Sordariomycetes</taxon>
        <taxon>Hypocreomycetidae</taxon>
        <taxon>Hypocreales</taxon>
        <taxon>Ophiocordycipitaceae</taxon>
        <taxon>Ophiocordyceps</taxon>
    </lineage>
</organism>
<dbReference type="PANTHER" id="PTHR13847">
    <property type="entry name" value="SARCOSINE DEHYDROGENASE-RELATED"/>
    <property type="match status" value="1"/>
</dbReference>
<keyword evidence="3" id="KW-1185">Reference proteome</keyword>
<sequence length="474" mass="51547">MVSPPLQDGQAELPTPNSTLSYWLLDPSRKLLGHRTTEGLPSTADVVIIGSGITGTFAARQLVEGGRGVVMLDAREACWGATGRNGGHCQPGIWDSVPEVARFELATFNLIKDLVAEHQIPCDWQVVGGVHAIFSQEVLGAARKQLERLRRHPDLGHEAVLIQDRAELAARHVPEALAAVYQPNAAKCWPYKLVAWLLERLIGENDAAAFNLQTNTPVEHLERRGSRWSVHTRRGRMLAQDVMLATNGYTSRLLPKMTELILPVRGQVCALETPRGGTQLPHSYVWMKGADHQYLIHRGPEDSQPDNGGEALDSCLILGGERLAVPDGEEGISRDDELNPVLSRALRAGLEHVVKLLPGNEPEIKALPAAYEWTGIMGYSRDWSPWVGRVPATLMGDVDAQGGAGGLWISAGYTGHGMPVAARCGIAVADMILGRAGGVEVPEPWRLSDDRVERARGGRFPNTIEELLAMLPAE</sequence>
<dbReference type="InterPro" id="IPR006076">
    <property type="entry name" value="FAD-dep_OxRdtase"/>
</dbReference>
<protein>
    <recommendedName>
        <fullName evidence="1">FAD dependent oxidoreductase domain-containing protein</fullName>
    </recommendedName>
</protein>
<dbReference type="OrthoDB" id="429143at2759"/>
<dbReference type="PANTHER" id="PTHR13847:SF129">
    <property type="entry name" value="FAD DEPENDENT OXIDOREDUCTASE"/>
    <property type="match status" value="1"/>
</dbReference>
<dbReference type="GO" id="GO:0005737">
    <property type="term" value="C:cytoplasm"/>
    <property type="evidence" value="ECO:0007669"/>
    <property type="project" value="TreeGrafter"/>
</dbReference>
<dbReference type="Gene3D" id="3.30.9.10">
    <property type="entry name" value="D-Amino Acid Oxidase, subunit A, domain 2"/>
    <property type="match status" value="1"/>
</dbReference>
<dbReference type="EMBL" id="JAAVMX010000005">
    <property type="protein sequence ID" value="KAF4509159.1"/>
    <property type="molecule type" value="Genomic_DNA"/>
</dbReference>
<name>A0A8H4PRJ3_9HYPO</name>
<proteinExistence type="predicted"/>
<dbReference type="Pfam" id="PF01266">
    <property type="entry name" value="DAO"/>
    <property type="match status" value="1"/>
</dbReference>
<dbReference type="SUPFAM" id="SSF51905">
    <property type="entry name" value="FAD/NAD(P)-binding domain"/>
    <property type="match status" value="1"/>
</dbReference>
<comment type="caution">
    <text evidence="2">The sequence shown here is derived from an EMBL/GenBank/DDBJ whole genome shotgun (WGS) entry which is preliminary data.</text>
</comment>
<evidence type="ECO:0000313" key="2">
    <source>
        <dbReference type="EMBL" id="KAF4509159.1"/>
    </source>
</evidence>
<dbReference type="Proteomes" id="UP000557566">
    <property type="component" value="Unassembled WGS sequence"/>
</dbReference>
<evidence type="ECO:0000259" key="1">
    <source>
        <dbReference type="Pfam" id="PF01266"/>
    </source>
</evidence>
<gene>
    <name evidence="2" type="ORF">G6O67_005451</name>
</gene>
<dbReference type="Gene3D" id="3.50.50.60">
    <property type="entry name" value="FAD/NAD(P)-binding domain"/>
    <property type="match status" value="1"/>
</dbReference>
<dbReference type="InterPro" id="IPR036188">
    <property type="entry name" value="FAD/NAD-bd_sf"/>
</dbReference>